<dbReference type="PANTHER" id="PTHR35792:SF3">
    <property type="entry name" value="IG HYPOTHETICAL 17707"/>
    <property type="match status" value="1"/>
</dbReference>
<proteinExistence type="predicted"/>
<comment type="caution">
    <text evidence="1">The sequence shown here is derived from an EMBL/GenBank/DDBJ whole genome shotgun (WGS) entry which is preliminary data.</text>
</comment>
<dbReference type="AlphaFoldDB" id="A0A0J5V7G2"/>
<dbReference type="PANTHER" id="PTHR35792">
    <property type="entry name" value="GENERAL STRESS PROTEIN"/>
    <property type="match status" value="1"/>
</dbReference>
<evidence type="ECO:0000313" key="2">
    <source>
        <dbReference type="Proteomes" id="UP000076510"/>
    </source>
</evidence>
<name>A0A0J5V7G2_9BACI</name>
<dbReference type="InterPro" id="IPR024623">
    <property type="entry name" value="YtxH"/>
</dbReference>
<dbReference type="EMBL" id="LQQY01000021">
    <property type="protein sequence ID" value="KZE47682.1"/>
    <property type="molecule type" value="Genomic_DNA"/>
</dbReference>
<protein>
    <submittedName>
        <fullName evidence="1">Uncharacterized protein</fullName>
    </submittedName>
</protein>
<dbReference type="OrthoDB" id="2989636at2"/>
<accession>A0A0J5V7G2</accession>
<dbReference type="Pfam" id="PF12732">
    <property type="entry name" value="YtxH"/>
    <property type="match status" value="1"/>
</dbReference>
<dbReference type="PATRIC" id="fig|189381.10.peg.3888"/>
<organism evidence="1 2">
    <name type="scientific">Rossellomorea marisflavi</name>
    <dbReference type="NCBI Taxonomy" id="189381"/>
    <lineage>
        <taxon>Bacteria</taxon>
        <taxon>Bacillati</taxon>
        <taxon>Bacillota</taxon>
        <taxon>Bacilli</taxon>
        <taxon>Bacillales</taxon>
        <taxon>Bacillaceae</taxon>
        <taxon>Rossellomorea</taxon>
    </lineage>
</organism>
<reference evidence="2" key="1">
    <citation type="submission" date="2016-01" db="EMBL/GenBank/DDBJ databases">
        <title>Whole genome sequencing of Bhargavaea cecembensis T14.</title>
        <authorList>
            <person name="Hong K.W."/>
        </authorList>
    </citation>
    <scope>NUCLEOTIDE SEQUENCE [LARGE SCALE GENOMIC DNA]</scope>
    <source>
        <strain evidence="2">M19</strain>
    </source>
</reference>
<dbReference type="Proteomes" id="UP000076510">
    <property type="component" value="Unassembled WGS sequence"/>
</dbReference>
<sequence length="124" mass="13707">MKVKSLMYGLIVGGIVAGAGSLLSAPSSGKELRGKLKDKQNEWKLTLEDLKERANELKESIGTLSQESKETVLQLSKDLQASIKEWQISTAPNNERLQKEIETVRQTIEDLEKSIDLPGSSQPK</sequence>
<dbReference type="InterPro" id="IPR052928">
    <property type="entry name" value="Desiccation-related_membrane"/>
</dbReference>
<gene>
    <name evidence="1" type="ORF">AV649_20910</name>
</gene>
<evidence type="ECO:0000313" key="1">
    <source>
        <dbReference type="EMBL" id="KZE47682.1"/>
    </source>
</evidence>
<dbReference type="RefSeq" id="WP_048004404.1">
    <property type="nucleotide sequence ID" value="NZ_CAXQIX010000044.1"/>
</dbReference>